<organism evidence="1">
    <name type="scientific">Anguilla anguilla</name>
    <name type="common">European freshwater eel</name>
    <name type="synonym">Muraena anguilla</name>
    <dbReference type="NCBI Taxonomy" id="7936"/>
    <lineage>
        <taxon>Eukaryota</taxon>
        <taxon>Metazoa</taxon>
        <taxon>Chordata</taxon>
        <taxon>Craniata</taxon>
        <taxon>Vertebrata</taxon>
        <taxon>Euteleostomi</taxon>
        <taxon>Actinopterygii</taxon>
        <taxon>Neopterygii</taxon>
        <taxon>Teleostei</taxon>
        <taxon>Anguilliformes</taxon>
        <taxon>Anguillidae</taxon>
        <taxon>Anguilla</taxon>
    </lineage>
</organism>
<sequence length="81" mass="9171">MQDFQSFTPASHAQTSQTHCSLSVLINDRPLSLKENAEGVKARVWLTCVFVLHRWFQWNSMKISGNGKHIVLNGTFPLSAR</sequence>
<dbReference type="EMBL" id="GBXM01019674">
    <property type="protein sequence ID" value="JAH88903.1"/>
    <property type="molecule type" value="Transcribed_RNA"/>
</dbReference>
<reference evidence="1" key="2">
    <citation type="journal article" date="2015" name="Fish Shellfish Immunol.">
        <title>Early steps in the European eel (Anguilla anguilla)-Vibrio vulnificus interaction in the gills: Role of the RtxA13 toxin.</title>
        <authorList>
            <person name="Callol A."/>
            <person name="Pajuelo D."/>
            <person name="Ebbesson L."/>
            <person name="Teles M."/>
            <person name="MacKenzie S."/>
            <person name="Amaro C."/>
        </authorList>
    </citation>
    <scope>NUCLEOTIDE SEQUENCE</scope>
</reference>
<evidence type="ECO:0000313" key="1">
    <source>
        <dbReference type="EMBL" id="JAH88903.1"/>
    </source>
</evidence>
<protein>
    <submittedName>
        <fullName evidence="1">Uncharacterized protein</fullName>
    </submittedName>
</protein>
<dbReference type="AlphaFoldDB" id="A0A0E9WHF1"/>
<proteinExistence type="predicted"/>
<accession>A0A0E9WHF1</accession>
<reference evidence="1" key="1">
    <citation type="submission" date="2014-11" db="EMBL/GenBank/DDBJ databases">
        <authorList>
            <person name="Amaro Gonzalez C."/>
        </authorList>
    </citation>
    <scope>NUCLEOTIDE SEQUENCE</scope>
</reference>
<name>A0A0E9WHF1_ANGAN</name>